<dbReference type="STRING" id="1781255.BH720_24370"/>
<dbReference type="SUPFAM" id="SSF54447">
    <property type="entry name" value="ssDNA-binding transcriptional regulator domain"/>
    <property type="match status" value="1"/>
</dbReference>
<gene>
    <name evidence="1" type="ORF">BH720_24370</name>
</gene>
<reference evidence="1" key="1">
    <citation type="submission" date="2016-09" db="EMBL/GenBank/DDBJ databases">
        <title>Draft genome of thermotolerant cyanobacterium Desertifilum sp. strain IPPAS B-1220.</title>
        <authorList>
            <person name="Sinetova M.A."/>
            <person name="Bolakhan K."/>
            <person name="Zayadan B.K."/>
            <person name="Mironov K.S."/>
            <person name="Ustinova V."/>
            <person name="Kupriyanova E.V."/>
            <person name="Sidorov R.A."/>
            <person name="Skrypnik A.N."/>
            <person name="Gogoleva N.E."/>
            <person name="Gogolev Y.V."/>
            <person name="Los D.A."/>
        </authorList>
    </citation>
    <scope>NUCLEOTIDE SEQUENCE [LARGE SCALE GENOMIC DNA]</scope>
    <source>
        <strain evidence="1">IPPAS B-1220</strain>
    </source>
</reference>
<evidence type="ECO:0008006" key="2">
    <source>
        <dbReference type="Google" id="ProtNLM"/>
    </source>
</evidence>
<organism evidence="1">
    <name type="scientific">Desertifilum tharense IPPAS B-1220</name>
    <dbReference type="NCBI Taxonomy" id="1781255"/>
    <lineage>
        <taxon>Bacteria</taxon>
        <taxon>Bacillati</taxon>
        <taxon>Cyanobacteriota</taxon>
        <taxon>Cyanophyceae</taxon>
        <taxon>Desertifilales</taxon>
        <taxon>Desertifilaceae</taxon>
        <taxon>Desertifilum</taxon>
    </lineage>
</organism>
<dbReference type="GO" id="GO:0003677">
    <property type="term" value="F:DNA binding"/>
    <property type="evidence" value="ECO:0007669"/>
    <property type="project" value="InterPro"/>
</dbReference>
<dbReference type="OrthoDB" id="464443at2"/>
<dbReference type="Pfam" id="PF08848">
    <property type="entry name" value="DUF1818"/>
    <property type="match status" value="1"/>
</dbReference>
<accession>A0A1E5QDH7</accession>
<dbReference type="Gene3D" id="2.30.31.10">
    <property type="entry name" value="Transcriptional Coactivator Pc4, Chain A"/>
    <property type="match status" value="1"/>
</dbReference>
<protein>
    <recommendedName>
        <fullName evidence="2">DUF1818 domain-containing protein</fullName>
    </recommendedName>
</protein>
<evidence type="ECO:0000313" key="1">
    <source>
        <dbReference type="EMBL" id="OEJ72634.1"/>
    </source>
</evidence>
<dbReference type="RefSeq" id="WP_069969827.1">
    <property type="nucleotide sequence ID" value="NZ_CM124774.1"/>
</dbReference>
<dbReference type="InterPro" id="IPR009044">
    <property type="entry name" value="ssDNA-bd_transcriptional_reg"/>
</dbReference>
<dbReference type="GO" id="GO:0006355">
    <property type="term" value="P:regulation of DNA-templated transcription"/>
    <property type="evidence" value="ECO:0007669"/>
    <property type="project" value="InterPro"/>
</dbReference>
<name>A0A1E5QDH7_9CYAN</name>
<comment type="caution">
    <text evidence="1">The sequence shown here is derived from an EMBL/GenBank/DDBJ whole genome shotgun (WGS) entry which is preliminary data.</text>
</comment>
<dbReference type="AlphaFoldDB" id="A0A1E5QDH7"/>
<proteinExistence type="predicted"/>
<sequence length="121" mass="13768">MDRVIRSGRGWRLGWNPQAPKYQGLVGGEDWGVELTAAEFEDFCRLLGQLAETMQQMASELMDEEKITCEAESNLVWIEVRGFPDAYDVHCILSTERGCEFSWPPEVVPELILATKTIKVF</sequence>
<dbReference type="EMBL" id="MJGC01000121">
    <property type="protein sequence ID" value="OEJ72634.1"/>
    <property type="molecule type" value="Genomic_DNA"/>
</dbReference>
<dbReference type="InterPro" id="IPR014947">
    <property type="entry name" value="DUF1818"/>
</dbReference>